<organism evidence="8 9">
    <name type="scientific">Flavobacterium magnesitis</name>
    <dbReference type="NCBI Taxonomy" id="3138077"/>
    <lineage>
        <taxon>Bacteria</taxon>
        <taxon>Pseudomonadati</taxon>
        <taxon>Bacteroidota</taxon>
        <taxon>Flavobacteriia</taxon>
        <taxon>Flavobacteriales</taxon>
        <taxon>Flavobacteriaceae</taxon>
        <taxon>Flavobacterium</taxon>
    </lineage>
</organism>
<comment type="caution">
    <text evidence="8">The sequence shown here is derived from an EMBL/GenBank/DDBJ whole genome shotgun (WGS) entry which is preliminary data.</text>
</comment>
<keyword evidence="5" id="KW-0812">Transmembrane</keyword>
<dbReference type="Pfam" id="PF02321">
    <property type="entry name" value="OEP"/>
    <property type="match status" value="2"/>
</dbReference>
<evidence type="ECO:0000256" key="5">
    <source>
        <dbReference type="ARBA" id="ARBA00022692"/>
    </source>
</evidence>
<dbReference type="RefSeq" id="WP_373391573.1">
    <property type="nucleotide sequence ID" value="NZ_JBCFQK010000010.1"/>
</dbReference>
<evidence type="ECO:0000256" key="7">
    <source>
        <dbReference type="ARBA" id="ARBA00023237"/>
    </source>
</evidence>
<reference evidence="8 9" key="1">
    <citation type="submission" date="2024-04" db="EMBL/GenBank/DDBJ databases">
        <title>New Clade of Flavobacterium.</title>
        <authorList>
            <person name="Matos L."/>
            <person name="Proenca D.N."/>
            <person name="Fransisco R.M."/>
            <person name="Chung A.P."/>
            <person name="Maccario L."/>
            <person name="Sorensen S.J."/>
            <person name="Morais P.V."/>
        </authorList>
    </citation>
    <scope>NUCLEOTIDE SEQUENCE [LARGE SCALE GENOMIC DNA]</scope>
    <source>
        <strain evidence="8 9">FBOR7N2.3</strain>
    </source>
</reference>
<dbReference type="InterPro" id="IPR051906">
    <property type="entry name" value="TolC-like"/>
</dbReference>
<dbReference type="PANTHER" id="PTHR30026">
    <property type="entry name" value="OUTER MEMBRANE PROTEIN TOLC"/>
    <property type="match status" value="1"/>
</dbReference>
<dbReference type="Gene3D" id="1.20.1600.10">
    <property type="entry name" value="Outer membrane efflux proteins (OEP)"/>
    <property type="match status" value="1"/>
</dbReference>
<evidence type="ECO:0000256" key="2">
    <source>
        <dbReference type="ARBA" id="ARBA00007613"/>
    </source>
</evidence>
<accession>A0ABV4TK67</accession>
<evidence type="ECO:0000313" key="8">
    <source>
        <dbReference type="EMBL" id="MFA9194472.1"/>
    </source>
</evidence>
<dbReference type="PANTHER" id="PTHR30026:SF20">
    <property type="entry name" value="OUTER MEMBRANE PROTEIN TOLC"/>
    <property type="match status" value="1"/>
</dbReference>
<dbReference type="InterPro" id="IPR003423">
    <property type="entry name" value="OMP_efflux"/>
</dbReference>
<keyword evidence="7" id="KW-0998">Cell outer membrane</keyword>
<evidence type="ECO:0000313" key="9">
    <source>
        <dbReference type="Proteomes" id="UP001574170"/>
    </source>
</evidence>
<sequence length="436" mass="49052">MNTKIIIRSLILFLICITKINAQESLSIEETIKIALENNYEIKIASNELRVDQTNNAIGNAGMLPTLTANVVDNNNIQNLSQIRIDGTENSLDNAKNNSLNYGVSLGWTIFDGMSMFAKREQLQELQKLGESQLKLSILTKISDVYATYYDLVQQQQQLSALDSTLVISNQRLNLAQNRFSIGKASKLEVLNAQVDLNTDKVTLLRQKELFINTKTLLNQILARDTKIDFTVANIVKVDTDLKLAELSDLAQKQNPQLEAQIINKRVAELQLKQVKSTRYPTIRVNTAYNFGETESSLGFITQSSSRGLNYGFTASLNLFDGFAQHRNEKIAHLAIENAKLQIEQQNLNLETQLATAYQTYLTNLELTELEETNQAIAKQNLTITMDKFHIGTITTLEFRTAQLNFVNATVRYSNAQFQAKLSEIALKELAGKLDY</sequence>
<protein>
    <submittedName>
        <fullName evidence="8">TolC family protein</fullName>
    </submittedName>
</protein>
<evidence type="ECO:0000256" key="1">
    <source>
        <dbReference type="ARBA" id="ARBA00004442"/>
    </source>
</evidence>
<gene>
    <name evidence="8" type="ORF">AAGV33_08635</name>
</gene>
<evidence type="ECO:0000256" key="3">
    <source>
        <dbReference type="ARBA" id="ARBA00022448"/>
    </source>
</evidence>
<evidence type="ECO:0000256" key="4">
    <source>
        <dbReference type="ARBA" id="ARBA00022452"/>
    </source>
</evidence>
<proteinExistence type="inferred from homology"/>
<keyword evidence="6" id="KW-0472">Membrane</keyword>
<name>A0ABV4TK67_9FLAO</name>
<keyword evidence="4" id="KW-1134">Transmembrane beta strand</keyword>
<evidence type="ECO:0000256" key="6">
    <source>
        <dbReference type="ARBA" id="ARBA00023136"/>
    </source>
</evidence>
<comment type="subcellular location">
    <subcellularLocation>
        <location evidence="1">Cell outer membrane</location>
    </subcellularLocation>
</comment>
<dbReference type="EMBL" id="JBCFQK010000010">
    <property type="protein sequence ID" value="MFA9194472.1"/>
    <property type="molecule type" value="Genomic_DNA"/>
</dbReference>
<keyword evidence="9" id="KW-1185">Reference proteome</keyword>
<dbReference type="SUPFAM" id="SSF56954">
    <property type="entry name" value="Outer membrane efflux proteins (OEP)"/>
    <property type="match status" value="1"/>
</dbReference>
<comment type="similarity">
    <text evidence="2">Belongs to the outer membrane factor (OMF) (TC 1.B.17) family.</text>
</comment>
<keyword evidence="3" id="KW-0813">Transport</keyword>
<dbReference type="Proteomes" id="UP001574170">
    <property type="component" value="Unassembled WGS sequence"/>
</dbReference>